<organism evidence="1 2">
    <name type="scientific">Methylocystis iwaonis</name>
    <dbReference type="NCBI Taxonomy" id="2885079"/>
    <lineage>
        <taxon>Bacteria</taxon>
        <taxon>Pseudomonadati</taxon>
        <taxon>Pseudomonadota</taxon>
        <taxon>Alphaproteobacteria</taxon>
        <taxon>Hyphomicrobiales</taxon>
        <taxon>Methylocystaceae</taxon>
        <taxon>Methylocystis</taxon>
    </lineage>
</organism>
<sequence length="123" mass="12950">MVADRTFCVIVWPGNAMKLNWLRLIVSAMLVIAALWAAAPGYAAPAPHACAAMTAADDCPDHSANHATAPRHCDSLICGAIQLTPPSALVPTITAALSPARRIFDDAAYRGRTAPPDLRPPIL</sequence>
<protein>
    <recommendedName>
        <fullName evidence="3">DUF2946 domain-containing protein</fullName>
    </recommendedName>
</protein>
<reference evidence="1 2" key="1">
    <citation type="journal article" date="2023" name="Int. J. Syst. Evol. Microbiol.">
        <title>Methylocystis iwaonis sp. nov., a type II methane-oxidizing bacterium from surface soil of a rice paddy field in Japan, and emended description of the genus Methylocystis (ex Whittenbury et al. 1970) Bowman et al. 1993.</title>
        <authorList>
            <person name="Kaise H."/>
            <person name="Sawadogo J.B."/>
            <person name="Alam M.S."/>
            <person name="Ueno C."/>
            <person name="Dianou D."/>
            <person name="Shinjo R."/>
            <person name="Asakawa S."/>
        </authorList>
    </citation>
    <scope>NUCLEOTIDE SEQUENCE [LARGE SCALE GENOMIC DNA]</scope>
    <source>
        <strain evidence="1 2">SS37A-Re</strain>
    </source>
</reference>
<evidence type="ECO:0000313" key="1">
    <source>
        <dbReference type="EMBL" id="BDV35563.1"/>
    </source>
</evidence>
<dbReference type="Proteomes" id="UP001317629">
    <property type="component" value="Chromosome"/>
</dbReference>
<proteinExistence type="predicted"/>
<accession>A0ABN6VIQ9</accession>
<evidence type="ECO:0000313" key="2">
    <source>
        <dbReference type="Proteomes" id="UP001317629"/>
    </source>
</evidence>
<evidence type="ECO:0008006" key="3">
    <source>
        <dbReference type="Google" id="ProtNLM"/>
    </source>
</evidence>
<gene>
    <name evidence="1" type="ORF">SS37A_30920</name>
</gene>
<dbReference type="EMBL" id="AP027142">
    <property type="protein sequence ID" value="BDV35563.1"/>
    <property type="molecule type" value="Genomic_DNA"/>
</dbReference>
<name>A0ABN6VIQ9_9HYPH</name>
<keyword evidence="2" id="KW-1185">Reference proteome</keyword>